<evidence type="ECO:0000259" key="2">
    <source>
        <dbReference type="PROSITE" id="PS51471"/>
    </source>
</evidence>
<name>A0AAE0VI61_9BIVA</name>
<dbReference type="InterPro" id="IPR005123">
    <property type="entry name" value="Oxoglu/Fe-dep_dioxygenase_dom"/>
</dbReference>
<dbReference type="Gene3D" id="2.60.120.330">
    <property type="entry name" value="B-lactam Antibiotic, Isopenicillin N Synthase, Chain"/>
    <property type="match status" value="1"/>
</dbReference>
<dbReference type="InterPro" id="IPR044861">
    <property type="entry name" value="IPNS-like_FE2OG_OXY"/>
</dbReference>
<comment type="similarity">
    <text evidence="1">Belongs to the iron/ascorbate-dependent oxidoreductase family.</text>
</comment>
<evidence type="ECO:0000313" key="4">
    <source>
        <dbReference type="Proteomes" id="UP001195483"/>
    </source>
</evidence>
<dbReference type="PRINTS" id="PR00682">
    <property type="entry name" value="IPNSYNTHASE"/>
</dbReference>
<dbReference type="AlphaFoldDB" id="A0AAE0VI61"/>
<dbReference type="Pfam" id="PF03171">
    <property type="entry name" value="2OG-FeII_Oxy"/>
    <property type="match status" value="1"/>
</dbReference>
<comment type="caution">
    <text evidence="3">The sequence shown here is derived from an EMBL/GenBank/DDBJ whole genome shotgun (WGS) entry which is preliminary data.</text>
</comment>
<gene>
    <name evidence="3" type="ORF">CHS0354_021268</name>
</gene>
<protein>
    <recommendedName>
        <fullName evidence="2">Fe2OG dioxygenase domain-containing protein</fullName>
    </recommendedName>
</protein>
<dbReference type="SUPFAM" id="SSF51197">
    <property type="entry name" value="Clavaminate synthase-like"/>
    <property type="match status" value="1"/>
</dbReference>
<accession>A0AAE0VI61</accession>
<keyword evidence="4" id="KW-1185">Reference proteome</keyword>
<dbReference type="FunFam" id="2.60.120.330:FF:000038">
    <property type="entry name" value="Si:dkey-10o6.2"/>
    <property type="match status" value="1"/>
</dbReference>
<dbReference type="GO" id="GO:0046872">
    <property type="term" value="F:metal ion binding"/>
    <property type="evidence" value="ECO:0007669"/>
    <property type="project" value="UniProtKB-KW"/>
</dbReference>
<dbReference type="EMBL" id="JAEAOA010001310">
    <property type="protein sequence ID" value="KAK3577620.1"/>
    <property type="molecule type" value="Genomic_DNA"/>
</dbReference>
<proteinExistence type="inferred from homology"/>
<feature type="domain" description="Fe2OG dioxygenase" evidence="2">
    <location>
        <begin position="171"/>
        <end position="280"/>
    </location>
</feature>
<reference evidence="3" key="3">
    <citation type="submission" date="2023-05" db="EMBL/GenBank/DDBJ databases">
        <authorList>
            <person name="Smith C.H."/>
        </authorList>
    </citation>
    <scope>NUCLEOTIDE SEQUENCE</scope>
    <source>
        <strain evidence="3">CHS0354</strain>
        <tissue evidence="3">Mantle</tissue>
    </source>
</reference>
<sequence length="312" mass="35813">MGIPIIDFTGLDLEEGKPLGDKEQSLINDVGSQIVDAFRTVGFCYLKNHGIPSALIEAYRKTSRDFFEQPVEYKQKYARPQDTNFGWVALERERLSPERPGDYKEAFNFNPADDNKSWPDRIPEFQSLSHELFQQCTKLSFRIFDALSTSLELKERSFLRDCHKNMGKKSNATTLRSLFYPRITPDSNIKSGQVRCGEHSDYGSITLLFQDDVGGLEVRGLDGIYIPANPLPDTVLINIGDLMQRWTADKLIATKHRVLIPEEELKKCQCRQSFAFFVHPDDDCTIICLDGSNKYEPITSKDYLDYRFSFTY</sequence>
<dbReference type="GO" id="GO:0016491">
    <property type="term" value="F:oxidoreductase activity"/>
    <property type="evidence" value="ECO:0007669"/>
    <property type="project" value="UniProtKB-KW"/>
</dbReference>
<dbReference type="PROSITE" id="PS51471">
    <property type="entry name" value="FE2OG_OXY"/>
    <property type="match status" value="1"/>
</dbReference>
<evidence type="ECO:0000256" key="1">
    <source>
        <dbReference type="RuleBase" id="RU003682"/>
    </source>
</evidence>
<dbReference type="Proteomes" id="UP001195483">
    <property type="component" value="Unassembled WGS sequence"/>
</dbReference>
<dbReference type="InterPro" id="IPR050231">
    <property type="entry name" value="Iron_ascorbate_oxido_reductase"/>
</dbReference>
<dbReference type="InterPro" id="IPR027443">
    <property type="entry name" value="IPNS-like_sf"/>
</dbReference>
<dbReference type="PANTHER" id="PTHR47990">
    <property type="entry name" value="2-OXOGLUTARATE (2OG) AND FE(II)-DEPENDENT OXYGENASE SUPERFAMILY PROTEIN-RELATED"/>
    <property type="match status" value="1"/>
</dbReference>
<keyword evidence="1" id="KW-0560">Oxidoreductase</keyword>
<keyword evidence="1" id="KW-0479">Metal-binding</keyword>
<evidence type="ECO:0000313" key="3">
    <source>
        <dbReference type="EMBL" id="KAK3577620.1"/>
    </source>
</evidence>
<organism evidence="3 4">
    <name type="scientific">Potamilus streckersoni</name>
    <dbReference type="NCBI Taxonomy" id="2493646"/>
    <lineage>
        <taxon>Eukaryota</taxon>
        <taxon>Metazoa</taxon>
        <taxon>Spiralia</taxon>
        <taxon>Lophotrochozoa</taxon>
        <taxon>Mollusca</taxon>
        <taxon>Bivalvia</taxon>
        <taxon>Autobranchia</taxon>
        <taxon>Heteroconchia</taxon>
        <taxon>Palaeoheterodonta</taxon>
        <taxon>Unionida</taxon>
        <taxon>Unionoidea</taxon>
        <taxon>Unionidae</taxon>
        <taxon>Ambleminae</taxon>
        <taxon>Lampsilini</taxon>
        <taxon>Potamilus</taxon>
    </lineage>
</organism>
<dbReference type="InterPro" id="IPR026992">
    <property type="entry name" value="DIOX_N"/>
</dbReference>
<dbReference type="Pfam" id="PF14226">
    <property type="entry name" value="DIOX_N"/>
    <property type="match status" value="1"/>
</dbReference>
<reference evidence="3" key="2">
    <citation type="journal article" date="2021" name="Genome Biol. Evol.">
        <title>Developing a high-quality reference genome for a parasitic bivalve with doubly uniparental inheritance (Bivalvia: Unionida).</title>
        <authorList>
            <person name="Smith C.H."/>
        </authorList>
    </citation>
    <scope>NUCLEOTIDE SEQUENCE</scope>
    <source>
        <strain evidence="3">CHS0354</strain>
        <tissue evidence="3">Mantle</tissue>
    </source>
</reference>
<reference evidence="3" key="1">
    <citation type="journal article" date="2021" name="Genome Biol. Evol.">
        <title>A High-Quality Reference Genome for a Parasitic Bivalve with Doubly Uniparental Inheritance (Bivalvia: Unionida).</title>
        <authorList>
            <person name="Smith C.H."/>
        </authorList>
    </citation>
    <scope>NUCLEOTIDE SEQUENCE</scope>
    <source>
        <strain evidence="3">CHS0354</strain>
    </source>
</reference>
<keyword evidence="1" id="KW-0408">Iron</keyword>